<keyword evidence="1" id="KW-0812">Transmembrane</keyword>
<dbReference type="Pfam" id="PF20064">
    <property type="entry name" value="DUF6463"/>
    <property type="match status" value="1"/>
</dbReference>
<keyword evidence="1" id="KW-0472">Membrane</keyword>
<gene>
    <name evidence="2" type="ORF">Ssi02_78380</name>
</gene>
<protein>
    <submittedName>
        <fullName evidence="2">Uncharacterized protein</fullName>
    </submittedName>
</protein>
<dbReference type="Proteomes" id="UP000606172">
    <property type="component" value="Unassembled WGS sequence"/>
</dbReference>
<evidence type="ECO:0000313" key="3">
    <source>
        <dbReference type="Proteomes" id="UP000606172"/>
    </source>
</evidence>
<keyword evidence="1" id="KW-1133">Transmembrane helix</keyword>
<name>A0A919VCH2_9ACTN</name>
<proteinExistence type="predicted"/>
<keyword evidence="3" id="KW-1185">Reference proteome</keyword>
<reference evidence="2" key="1">
    <citation type="submission" date="2021-01" db="EMBL/GenBank/DDBJ databases">
        <title>Whole genome shotgun sequence of Sinosporangium siamense NBRC 109515.</title>
        <authorList>
            <person name="Komaki H."/>
            <person name="Tamura T."/>
        </authorList>
    </citation>
    <scope>NUCLEOTIDE SEQUENCE</scope>
    <source>
        <strain evidence="2">NBRC 109515</strain>
    </source>
</reference>
<dbReference type="RefSeq" id="WP_204034349.1">
    <property type="nucleotide sequence ID" value="NZ_BOOW01000066.1"/>
</dbReference>
<accession>A0A919VCH2</accession>
<comment type="caution">
    <text evidence="2">The sequence shown here is derived from an EMBL/GenBank/DDBJ whole genome shotgun (WGS) entry which is preliminary data.</text>
</comment>
<sequence length="147" mass="15435">MTSGERLLRWASGIMVVLGSGHLSLVVFTAWAEMTGWVDRGVWAAVPLAFTGGGAAQTVESVQNKLVFWSGLGGFAVPLGLLGYLTWHLADRGVVVPAGVGWVLALWCVLGGVLLVPSPFFVGAVSGALIIVAARRADRGRQKNQHA</sequence>
<feature type="transmembrane region" description="Helical" evidence="1">
    <location>
        <begin position="94"/>
        <end position="114"/>
    </location>
</feature>
<dbReference type="InterPro" id="IPR045590">
    <property type="entry name" value="DUF6463"/>
</dbReference>
<evidence type="ECO:0000256" key="1">
    <source>
        <dbReference type="SAM" id="Phobius"/>
    </source>
</evidence>
<evidence type="ECO:0000313" key="2">
    <source>
        <dbReference type="EMBL" id="GII97607.1"/>
    </source>
</evidence>
<dbReference type="AlphaFoldDB" id="A0A919VCH2"/>
<feature type="transmembrane region" description="Helical" evidence="1">
    <location>
        <begin position="7"/>
        <end position="32"/>
    </location>
</feature>
<feature type="transmembrane region" description="Helical" evidence="1">
    <location>
        <begin position="66"/>
        <end position="87"/>
    </location>
</feature>
<organism evidence="2 3">
    <name type="scientific">Sinosporangium siamense</name>
    <dbReference type="NCBI Taxonomy" id="1367973"/>
    <lineage>
        <taxon>Bacteria</taxon>
        <taxon>Bacillati</taxon>
        <taxon>Actinomycetota</taxon>
        <taxon>Actinomycetes</taxon>
        <taxon>Streptosporangiales</taxon>
        <taxon>Streptosporangiaceae</taxon>
        <taxon>Sinosporangium</taxon>
    </lineage>
</organism>
<dbReference type="EMBL" id="BOOW01000066">
    <property type="protein sequence ID" value="GII97607.1"/>
    <property type="molecule type" value="Genomic_DNA"/>
</dbReference>